<proteinExistence type="predicted"/>
<reference evidence="1" key="1">
    <citation type="submission" date="2019-03" db="EMBL/GenBank/DDBJ databases">
        <title>Single cell metagenomics reveals metabolic interactions within the superorganism composed of flagellate Streblomastix strix and complex community of Bacteroidetes bacteria on its surface.</title>
        <authorList>
            <person name="Treitli S.C."/>
            <person name="Kolisko M."/>
            <person name="Husnik F."/>
            <person name="Keeling P."/>
            <person name="Hampl V."/>
        </authorList>
    </citation>
    <scope>NUCLEOTIDE SEQUENCE</scope>
    <source>
        <strain evidence="1">STM</strain>
    </source>
</reference>
<sequence>EKELKLAIAFIYLDNKLIPSVEIEQSMKLIVTRLIKRTS</sequence>
<name>A0A5J4PW51_9ZZZZ</name>
<keyword evidence="1" id="KW-0378">Hydrolase</keyword>
<feature type="non-terminal residue" evidence="1">
    <location>
        <position position="1"/>
    </location>
</feature>
<organism evidence="1">
    <name type="scientific">termite gut metagenome</name>
    <dbReference type="NCBI Taxonomy" id="433724"/>
    <lineage>
        <taxon>unclassified sequences</taxon>
        <taxon>metagenomes</taxon>
        <taxon>organismal metagenomes</taxon>
    </lineage>
</organism>
<gene>
    <name evidence="1" type="ORF">EZS27_036039</name>
</gene>
<dbReference type="GO" id="GO:0004526">
    <property type="term" value="F:ribonuclease P activity"/>
    <property type="evidence" value="ECO:0007669"/>
    <property type="project" value="UniProtKB-EC"/>
</dbReference>
<protein>
    <submittedName>
        <fullName evidence="1">Ribonuclease P protein component</fullName>
        <ecNumber evidence="1">3.1.26.5</ecNumber>
    </submittedName>
</protein>
<dbReference type="AlphaFoldDB" id="A0A5J4PW51"/>
<dbReference type="EC" id="3.1.26.5" evidence="1"/>
<comment type="caution">
    <text evidence="1">The sequence shown here is derived from an EMBL/GenBank/DDBJ whole genome shotgun (WGS) entry which is preliminary data.</text>
</comment>
<evidence type="ECO:0000313" key="1">
    <source>
        <dbReference type="EMBL" id="KAA6313140.1"/>
    </source>
</evidence>
<accession>A0A5J4PW51</accession>
<dbReference type="EMBL" id="SNRY01006194">
    <property type="protein sequence ID" value="KAA6313140.1"/>
    <property type="molecule type" value="Genomic_DNA"/>
</dbReference>